<organism evidence="1 2">
    <name type="scientific">Thalassospira mesophila</name>
    <dbReference type="NCBI Taxonomy" id="1293891"/>
    <lineage>
        <taxon>Bacteria</taxon>
        <taxon>Pseudomonadati</taxon>
        <taxon>Pseudomonadota</taxon>
        <taxon>Alphaproteobacteria</taxon>
        <taxon>Rhodospirillales</taxon>
        <taxon>Thalassospiraceae</taxon>
        <taxon>Thalassospira</taxon>
    </lineage>
</organism>
<comment type="caution">
    <text evidence="1">The sequence shown here is derived from an EMBL/GenBank/DDBJ whole genome shotgun (WGS) entry which is preliminary data.</text>
</comment>
<name>A0A1Y2L432_9PROT</name>
<keyword evidence="2" id="KW-1185">Reference proteome</keyword>
<dbReference type="STRING" id="1293891.TMES_00175"/>
<dbReference type="OrthoDB" id="7363738at2"/>
<sequence>METLKQVRLPHYVQTPPPAHGGHAEIIDFLLSGQDVPQWLRDDLHGIGTMRPARGAIGAVLALRDHFNQCHAPVSQKQFHDGLCELGGHFPLPANQKITSRERIYWRYLQGVEKPVWQATVSLAHIRQKTFPVVRDLRSLIADVVASRNWAERRLELVEQSFQKPATAPNAVMAKALVRLRQMSPGDRLQLFNKARMRRPELANTDMREPAKWADLVASDLGVASR</sequence>
<accession>A0A1Y2L432</accession>
<proteinExistence type="predicted"/>
<evidence type="ECO:0000313" key="1">
    <source>
        <dbReference type="EMBL" id="OSQ40300.1"/>
    </source>
</evidence>
<dbReference type="RefSeq" id="WP_085578302.1">
    <property type="nucleotide sequence ID" value="NZ_JFKA01000001.1"/>
</dbReference>
<dbReference type="AlphaFoldDB" id="A0A1Y2L432"/>
<gene>
    <name evidence="1" type="ORF">TMES_00175</name>
</gene>
<evidence type="ECO:0000313" key="2">
    <source>
        <dbReference type="Proteomes" id="UP000193391"/>
    </source>
</evidence>
<reference evidence="1 2" key="1">
    <citation type="submission" date="2014-03" db="EMBL/GenBank/DDBJ databases">
        <title>The draft genome sequence of Thalassospira mesophila JCM 18969.</title>
        <authorList>
            <person name="Lai Q."/>
            <person name="Shao Z."/>
        </authorList>
    </citation>
    <scope>NUCLEOTIDE SEQUENCE [LARGE SCALE GENOMIC DNA]</scope>
    <source>
        <strain evidence="1 2">JCM 18969</strain>
    </source>
</reference>
<dbReference type="Proteomes" id="UP000193391">
    <property type="component" value="Unassembled WGS sequence"/>
</dbReference>
<dbReference type="EMBL" id="JFKA01000001">
    <property type="protein sequence ID" value="OSQ40300.1"/>
    <property type="molecule type" value="Genomic_DNA"/>
</dbReference>
<protein>
    <submittedName>
        <fullName evidence="1">Uncharacterized protein</fullName>
    </submittedName>
</protein>